<dbReference type="EC" id="1.4.3.16" evidence="4"/>
<evidence type="ECO:0000313" key="16">
    <source>
        <dbReference type="Proteomes" id="UP000256253"/>
    </source>
</evidence>
<dbReference type="PANTHER" id="PTHR42716:SF2">
    <property type="entry name" value="L-ASPARTATE OXIDASE, CHLOROPLASTIC"/>
    <property type="match status" value="1"/>
</dbReference>
<gene>
    <name evidence="15" type="ORF">DFJ65_1807</name>
</gene>
<comment type="cofactor">
    <cofactor evidence="1">
        <name>FAD</name>
        <dbReference type="ChEBI" id="CHEBI:57692"/>
    </cofactor>
</comment>
<feature type="signal peptide" evidence="13">
    <location>
        <begin position="1"/>
        <end position="21"/>
    </location>
</feature>
<organism evidence="15 16">
    <name type="scientific">Calidifontibacter indicus</name>
    <dbReference type="NCBI Taxonomy" id="419650"/>
    <lineage>
        <taxon>Bacteria</taxon>
        <taxon>Bacillati</taxon>
        <taxon>Actinomycetota</taxon>
        <taxon>Actinomycetes</taxon>
        <taxon>Micrococcales</taxon>
        <taxon>Dermacoccaceae</taxon>
        <taxon>Calidifontibacter</taxon>
    </lineage>
</organism>
<dbReference type="InterPro" id="IPR037099">
    <property type="entry name" value="Fum_R/Succ_DH_flav-like_C_sf"/>
</dbReference>
<evidence type="ECO:0000256" key="12">
    <source>
        <dbReference type="ARBA" id="ARBA00048305"/>
    </source>
</evidence>
<dbReference type="Gene3D" id="1.20.58.100">
    <property type="entry name" value="Fumarate reductase/succinate dehydrogenase flavoprotein-like, C-terminal domain"/>
    <property type="match status" value="1"/>
</dbReference>
<dbReference type="InterPro" id="IPR005288">
    <property type="entry name" value="NadB"/>
</dbReference>
<comment type="caution">
    <text evidence="15">The sequence shown here is derived from an EMBL/GenBank/DDBJ whole genome shotgun (WGS) entry which is preliminary data.</text>
</comment>
<evidence type="ECO:0000256" key="4">
    <source>
        <dbReference type="ARBA" id="ARBA00012173"/>
    </source>
</evidence>
<dbReference type="SUPFAM" id="SSF56425">
    <property type="entry name" value="Succinate dehydrogenase/fumarate reductase flavoprotein, catalytic domain"/>
    <property type="match status" value="1"/>
</dbReference>
<dbReference type="SUPFAM" id="SSF51905">
    <property type="entry name" value="FAD/NAD(P)-binding domain"/>
    <property type="match status" value="1"/>
</dbReference>
<keyword evidence="7" id="KW-0662">Pyridine nucleotide biosynthesis</keyword>
<dbReference type="EMBL" id="QTUA01000001">
    <property type="protein sequence ID" value="REF30787.1"/>
    <property type="molecule type" value="Genomic_DNA"/>
</dbReference>
<evidence type="ECO:0000313" key="15">
    <source>
        <dbReference type="EMBL" id="REF30787.1"/>
    </source>
</evidence>
<dbReference type="SUPFAM" id="SSF46977">
    <property type="entry name" value="Succinate dehydrogenase/fumarate reductase flavoprotein C-terminal domain"/>
    <property type="match status" value="1"/>
</dbReference>
<dbReference type="Gene3D" id="3.50.50.60">
    <property type="entry name" value="FAD/NAD(P)-binding domain"/>
    <property type="match status" value="1"/>
</dbReference>
<dbReference type="RefSeq" id="WP_115922725.1">
    <property type="nucleotide sequence ID" value="NZ_QTUA01000001.1"/>
</dbReference>
<keyword evidence="9" id="KW-0560">Oxidoreductase</keyword>
<evidence type="ECO:0000256" key="6">
    <source>
        <dbReference type="ARBA" id="ARBA00022630"/>
    </source>
</evidence>
<dbReference type="Proteomes" id="UP000256253">
    <property type="component" value="Unassembled WGS sequence"/>
</dbReference>
<dbReference type="PRINTS" id="PR00368">
    <property type="entry name" value="FADPNR"/>
</dbReference>
<dbReference type="UniPathway" id="UPA00253">
    <property type="reaction ID" value="UER00326"/>
</dbReference>
<evidence type="ECO:0000256" key="7">
    <source>
        <dbReference type="ARBA" id="ARBA00022642"/>
    </source>
</evidence>
<sequence>MNKPVIIGSGLAGLTAAWALAPTECVLVTPGTLTDNAASMWAQGGIAAALADDDSPTLHAADTVRAGAFVGDTRTIRRITDAAPDVVALLADLGVPFDHTDDGRLDLALEGGHSRSRVAHAGDSSGAAITRTMAAAVRDLPSVHTLERHAARRLLTGADGAISGVEVIAPDGCALVLETDAVVLATGGMGALWPCTTNPATALGQGVAMAARVGARTDDLHLVQFHPTALDVPAFPNPLLTEALRGAGAILTADGERFVHELQPRDVVAAAVWEQLQAGRSVRLDCREIPCVATRFAAVAELCAAHGFDIVRDLLPVRPALHYSMGGVSVDAHARTSVPGLWAVGEVSRTGLHGANRLASNSLLEAVVTGRAAADSIRGADTRWTPQVLPVDPATVVPPSAGAAVDLGEVRAILGASCGVLRDGESLEGAVDRLAELRHDDAGYVAWLVARSALLHPHTVGAHRRIDEQLETAAAQEVPA</sequence>
<comment type="pathway">
    <text evidence="2">Cofactor biosynthesis; NAD(+) biosynthesis; iminoaspartate from L-aspartate (oxidase route): step 1/1.</text>
</comment>
<evidence type="ECO:0000256" key="9">
    <source>
        <dbReference type="ARBA" id="ARBA00023002"/>
    </source>
</evidence>
<comment type="similarity">
    <text evidence="3">Belongs to the FAD-dependent oxidoreductase 2 family. NadB subfamily.</text>
</comment>
<evidence type="ECO:0000256" key="1">
    <source>
        <dbReference type="ARBA" id="ARBA00001974"/>
    </source>
</evidence>
<dbReference type="InterPro" id="IPR003953">
    <property type="entry name" value="FAD-dep_OxRdtase_2_FAD-bd"/>
</dbReference>
<evidence type="ECO:0000259" key="14">
    <source>
        <dbReference type="Pfam" id="PF00890"/>
    </source>
</evidence>
<name>A0A3D9UN88_9MICO</name>
<evidence type="ECO:0000256" key="2">
    <source>
        <dbReference type="ARBA" id="ARBA00004950"/>
    </source>
</evidence>
<dbReference type="InterPro" id="IPR036188">
    <property type="entry name" value="FAD/NAD-bd_sf"/>
</dbReference>
<evidence type="ECO:0000256" key="13">
    <source>
        <dbReference type="SAM" id="SignalP"/>
    </source>
</evidence>
<protein>
    <recommendedName>
        <fullName evidence="5">L-aspartate oxidase</fullName>
        <ecNumber evidence="4">1.4.3.16</ecNumber>
    </recommendedName>
    <alternativeName>
        <fullName evidence="11">Quinolinate synthase B</fullName>
    </alternativeName>
</protein>
<comment type="function">
    <text evidence="10">Catalyzes the oxidation of L-aspartate to iminoaspartate, the first step in the de novo biosynthesis of NAD(+).</text>
</comment>
<dbReference type="AlphaFoldDB" id="A0A3D9UN88"/>
<dbReference type="OrthoDB" id="9805351at2"/>
<keyword evidence="16" id="KW-1185">Reference proteome</keyword>
<dbReference type="Gene3D" id="3.90.700.10">
    <property type="entry name" value="Succinate dehydrogenase/fumarate reductase flavoprotein, catalytic domain"/>
    <property type="match status" value="1"/>
</dbReference>
<evidence type="ECO:0000256" key="3">
    <source>
        <dbReference type="ARBA" id="ARBA00008562"/>
    </source>
</evidence>
<dbReference type="InterPro" id="IPR027477">
    <property type="entry name" value="Succ_DH/fumarate_Rdtase_cat_sf"/>
</dbReference>
<dbReference type="GO" id="GO:0033765">
    <property type="term" value="F:steroid dehydrogenase activity, acting on the CH-CH group of donors"/>
    <property type="evidence" value="ECO:0007669"/>
    <property type="project" value="UniProtKB-ARBA"/>
</dbReference>
<evidence type="ECO:0000256" key="5">
    <source>
        <dbReference type="ARBA" id="ARBA00021901"/>
    </source>
</evidence>
<keyword evidence="6" id="KW-0285">Flavoprotein</keyword>
<evidence type="ECO:0000256" key="8">
    <source>
        <dbReference type="ARBA" id="ARBA00022827"/>
    </source>
</evidence>
<evidence type="ECO:0000256" key="11">
    <source>
        <dbReference type="ARBA" id="ARBA00030386"/>
    </source>
</evidence>
<keyword evidence="13" id="KW-0732">Signal</keyword>
<feature type="domain" description="FAD-dependent oxidoreductase 2 FAD-binding" evidence="14">
    <location>
        <begin position="5"/>
        <end position="363"/>
    </location>
</feature>
<proteinExistence type="inferred from homology"/>
<comment type="catalytic activity">
    <reaction evidence="12">
        <text>L-aspartate + O2 = iminosuccinate + H2O2</text>
        <dbReference type="Rhea" id="RHEA:25876"/>
        <dbReference type="ChEBI" id="CHEBI:15379"/>
        <dbReference type="ChEBI" id="CHEBI:16240"/>
        <dbReference type="ChEBI" id="CHEBI:29991"/>
        <dbReference type="ChEBI" id="CHEBI:77875"/>
        <dbReference type="EC" id="1.4.3.16"/>
    </reaction>
    <physiologicalReaction direction="left-to-right" evidence="12">
        <dbReference type="Rhea" id="RHEA:25877"/>
    </physiologicalReaction>
</comment>
<dbReference type="GO" id="GO:0008734">
    <property type="term" value="F:L-aspartate oxidase activity"/>
    <property type="evidence" value="ECO:0007669"/>
    <property type="project" value="UniProtKB-EC"/>
</dbReference>
<keyword evidence="8" id="KW-0274">FAD</keyword>
<dbReference type="GO" id="GO:0034628">
    <property type="term" value="P:'de novo' NAD+ biosynthetic process from L-aspartate"/>
    <property type="evidence" value="ECO:0007669"/>
    <property type="project" value="TreeGrafter"/>
</dbReference>
<feature type="chain" id="PRO_5038437255" description="L-aspartate oxidase" evidence="13">
    <location>
        <begin position="22"/>
        <end position="480"/>
    </location>
</feature>
<reference evidence="15 16" key="1">
    <citation type="submission" date="2018-08" db="EMBL/GenBank/DDBJ databases">
        <title>Sequencing the genomes of 1000 actinobacteria strains.</title>
        <authorList>
            <person name="Klenk H.-P."/>
        </authorList>
    </citation>
    <scope>NUCLEOTIDE SEQUENCE [LARGE SCALE GENOMIC DNA]</scope>
    <source>
        <strain evidence="15 16">DSM 22967</strain>
    </source>
</reference>
<evidence type="ECO:0000256" key="10">
    <source>
        <dbReference type="ARBA" id="ARBA00029426"/>
    </source>
</evidence>
<dbReference type="PANTHER" id="PTHR42716">
    <property type="entry name" value="L-ASPARTATE OXIDASE"/>
    <property type="match status" value="1"/>
</dbReference>
<dbReference type="Pfam" id="PF00890">
    <property type="entry name" value="FAD_binding_2"/>
    <property type="match status" value="1"/>
</dbReference>
<accession>A0A3D9UN88</accession>